<name>A0A8J7Q5H3_9BACT</name>
<dbReference type="Proteomes" id="UP000664417">
    <property type="component" value="Unassembled WGS sequence"/>
</dbReference>
<comment type="caution">
    <text evidence="1">The sequence shown here is derived from an EMBL/GenBank/DDBJ whole genome shotgun (WGS) entry which is preliminary data.</text>
</comment>
<keyword evidence="2" id="KW-1185">Reference proteome</keyword>
<gene>
    <name evidence="1" type="ORF">J3U88_08490</name>
</gene>
<dbReference type="InterPro" id="IPR046895">
    <property type="entry name" value="ABC-3C_MC8"/>
</dbReference>
<reference evidence="1" key="1">
    <citation type="submission" date="2021-03" db="EMBL/GenBank/DDBJ databases">
        <authorList>
            <person name="Wang G."/>
        </authorList>
    </citation>
    <scope>NUCLEOTIDE SEQUENCE</scope>
    <source>
        <strain evidence="1">KCTC 12899</strain>
    </source>
</reference>
<evidence type="ECO:0000313" key="2">
    <source>
        <dbReference type="Proteomes" id="UP000664417"/>
    </source>
</evidence>
<dbReference type="Pfam" id="PF20295">
    <property type="entry name" value="MC8"/>
    <property type="match status" value="1"/>
</dbReference>
<organism evidence="1 2">
    <name type="scientific">Acanthopleuribacter pedis</name>
    <dbReference type="NCBI Taxonomy" id="442870"/>
    <lineage>
        <taxon>Bacteria</taxon>
        <taxon>Pseudomonadati</taxon>
        <taxon>Acidobacteriota</taxon>
        <taxon>Holophagae</taxon>
        <taxon>Acanthopleuribacterales</taxon>
        <taxon>Acanthopleuribacteraceae</taxon>
        <taxon>Acanthopleuribacter</taxon>
    </lineage>
</organism>
<proteinExistence type="predicted"/>
<evidence type="ECO:0000313" key="1">
    <source>
        <dbReference type="EMBL" id="MBO1318492.1"/>
    </source>
</evidence>
<dbReference type="AlphaFoldDB" id="A0A8J7Q5H3"/>
<protein>
    <submittedName>
        <fullName evidence="1">Uncharacterized protein</fullName>
    </submittedName>
</protein>
<dbReference type="EMBL" id="JAFREP010000006">
    <property type="protein sequence ID" value="MBO1318492.1"/>
    <property type="molecule type" value="Genomic_DNA"/>
</dbReference>
<sequence>MLRPSKHAHPDKTVIFMAIILLQHLKNQRREEFQTLKDLAKAKIKGGEPLFLPALSFLYLLGLIDYHRKTDAIEYLGPVE</sequence>
<accession>A0A8J7Q5H3</accession>
<dbReference type="RefSeq" id="WP_207858289.1">
    <property type="nucleotide sequence ID" value="NZ_JAFREP010000006.1"/>
</dbReference>